<dbReference type="GO" id="GO:0070681">
    <property type="term" value="P:glutaminyl-tRNAGln biosynthesis via transamidation"/>
    <property type="evidence" value="ECO:0007669"/>
    <property type="project" value="TreeGrafter"/>
</dbReference>
<accession>A0AAV9XQR5</accession>
<dbReference type="InterPro" id="IPR000120">
    <property type="entry name" value="Amidase"/>
</dbReference>
<reference evidence="2 3" key="1">
    <citation type="submission" date="2019-10" db="EMBL/GenBank/DDBJ databases">
        <authorList>
            <person name="Palmer J.M."/>
        </authorList>
    </citation>
    <scope>NUCLEOTIDE SEQUENCE [LARGE SCALE GENOMIC DNA]</scope>
    <source>
        <strain evidence="2 3">TWF694</strain>
    </source>
</reference>
<dbReference type="Gene3D" id="3.90.1300.10">
    <property type="entry name" value="Amidase signature (AS) domain"/>
    <property type="match status" value="1"/>
</dbReference>
<dbReference type="SUPFAM" id="SSF75304">
    <property type="entry name" value="Amidase signature (AS) enzymes"/>
    <property type="match status" value="1"/>
</dbReference>
<comment type="caution">
    <text evidence="2">The sequence shown here is derived from an EMBL/GenBank/DDBJ whole genome shotgun (WGS) entry which is preliminary data.</text>
</comment>
<dbReference type="GO" id="GO:0050567">
    <property type="term" value="F:glutaminyl-tRNA synthase (glutamine-hydrolyzing) activity"/>
    <property type="evidence" value="ECO:0007669"/>
    <property type="project" value="TreeGrafter"/>
</dbReference>
<feature type="domain" description="Amidase" evidence="1">
    <location>
        <begin position="6"/>
        <end position="336"/>
    </location>
</feature>
<dbReference type="AlphaFoldDB" id="A0AAV9XQR5"/>
<evidence type="ECO:0000313" key="2">
    <source>
        <dbReference type="EMBL" id="KAK6543262.1"/>
    </source>
</evidence>
<dbReference type="GO" id="GO:0005739">
    <property type="term" value="C:mitochondrion"/>
    <property type="evidence" value="ECO:0007669"/>
    <property type="project" value="TreeGrafter"/>
</dbReference>
<dbReference type="InterPro" id="IPR036928">
    <property type="entry name" value="AS_sf"/>
</dbReference>
<gene>
    <name evidence="2" type="primary">HER2_1</name>
    <name evidence="2" type="ORF">TWF694_000023</name>
</gene>
<dbReference type="GO" id="GO:0030956">
    <property type="term" value="C:glutamyl-tRNA(Gln) amidotransferase complex"/>
    <property type="evidence" value="ECO:0007669"/>
    <property type="project" value="TreeGrafter"/>
</dbReference>
<dbReference type="Pfam" id="PF01425">
    <property type="entry name" value="Amidase"/>
    <property type="match status" value="1"/>
</dbReference>
<evidence type="ECO:0000259" key="1">
    <source>
        <dbReference type="Pfam" id="PF01425"/>
    </source>
</evidence>
<dbReference type="PANTHER" id="PTHR11895:SF7">
    <property type="entry name" value="GLUTAMYL-TRNA(GLN) AMIDOTRANSFERASE SUBUNIT A, MITOCHONDRIAL"/>
    <property type="match status" value="1"/>
</dbReference>
<evidence type="ECO:0000313" key="3">
    <source>
        <dbReference type="Proteomes" id="UP001365542"/>
    </source>
</evidence>
<proteinExistence type="predicted"/>
<dbReference type="GO" id="GO:0032543">
    <property type="term" value="P:mitochondrial translation"/>
    <property type="evidence" value="ECO:0007669"/>
    <property type="project" value="TreeGrafter"/>
</dbReference>
<protein>
    <submittedName>
        <fullName evidence="2">Trimeric GatFAB AmidoTransferase(AdT) complex subunit, variant 2</fullName>
    </submittedName>
</protein>
<dbReference type="EMBL" id="JAVHJO010000001">
    <property type="protein sequence ID" value="KAK6543262.1"/>
    <property type="molecule type" value="Genomic_DNA"/>
</dbReference>
<sequence>MQSIFRALGSDTGGSIRLPASYCGVIGFKPSYGLLSRHGLVTYANSLDSIGIFAKDVHSTRLIFDCLSEHDATDPTSLDTATRKRIGNQFQSLRSRSKRCWKIGIPIDYNVHEISRPLRKAWINTLAALRDLGHSIIPVKLNSTRHAISSYYIIALAEAASNLAKYDGVRFGFAPRTSMICNLGEILTSLNKLAMVRDMGFGREVRRRILLGNYSLTSRSFQNYFIHAQKIRRLIQQDFDEVFALPNPLRKPLKSYGNSFNRADVLVSPVSVSIPPSLESVLSSENLGLDSYINDVFTIPASMAGLPSISIPIRDARNELPLGLQVIAQYGDENGLFDIANIIQQIRGSVGL</sequence>
<name>A0AAV9XQR5_9PEZI</name>
<keyword evidence="3" id="KW-1185">Reference proteome</keyword>
<dbReference type="Proteomes" id="UP001365542">
    <property type="component" value="Unassembled WGS sequence"/>
</dbReference>
<organism evidence="2 3">
    <name type="scientific">Orbilia ellipsospora</name>
    <dbReference type="NCBI Taxonomy" id="2528407"/>
    <lineage>
        <taxon>Eukaryota</taxon>
        <taxon>Fungi</taxon>
        <taxon>Dikarya</taxon>
        <taxon>Ascomycota</taxon>
        <taxon>Pezizomycotina</taxon>
        <taxon>Orbiliomycetes</taxon>
        <taxon>Orbiliales</taxon>
        <taxon>Orbiliaceae</taxon>
        <taxon>Orbilia</taxon>
    </lineage>
</organism>
<dbReference type="InterPro" id="IPR023631">
    <property type="entry name" value="Amidase_dom"/>
</dbReference>
<dbReference type="PANTHER" id="PTHR11895">
    <property type="entry name" value="TRANSAMIDASE"/>
    <property type="match status" value="1"/>
</dbReference>